<protein>
    <recommendedName>
        <fullName evidence="1">non-specific serine/threonine protein kinase</fullName>
        <ecNumber evidence="1">2.7.11.1</ecNumber>
    </recommendedName>
</protein>
<evidence type="ECO:0000256" key="12">
    <source>
        <dbReference type="PROSITE-ProRule" id="PRU10141"/>
    </source>
</evidence>
<comment type="catalytic activity">
    <reaction evidence="9">
        <text>L-seryl-[protein] + ATP = O-phospho-L-seryl-[protein] + ADP + H(+)</text>
        <dbReference type="Rhea" id="RHEA:17989"/>
        <dbReference type="Rhea" id="RHEA-COMP:9863"/>
        <dbReference type="Rhea" id="RHEA-COMP:11604"/>
        <dbReference type="ChEBI" id="CHEBI:15378"/>
        <dbReference type="ChEBI" id="CHEBI:29999"/>
        <dbReference type="ChEBI" id="CHEBI:30616"/>
        <dbReference type="ChEBI" id="CHEBI:83421"/>
        <dbReference type="ChEBI" id="CHEBI:456216"/>
        <dbReference type="EC" id="2.7.11.1"/>
    </reaction>
</comment>
<evidence type="ECO:0000256" key="13">
    <source>
        <dbReference type="SAM" id="Coils"/>
    </source>
</evidence>
<dbReference type="EnsemblMetazoa" id="CJA07840.1">
    <property type="protein sequence ID" value="CJA07840.1"/>
    <property type="gene ID" value="WBGene00127044"/>
</dbReference>
<reference evidence="18" key="1">
    <citation type="submission" date="2010-08" db="EMBL/GenBank/DDBJ databases">
        <authorList>
            <consortium name="Caenorhabditis japonica Sequencing Consortium"/>
            <person name="Wilson R.K."/>
        </authorList>
    </citation>
    <scope>NUCLEOTIDE SEQUENCE [LARGE SCALE GENOMIC DNA]</scope>
    <source>
        <strain evidence="18">DF5081</strain>
    </source>
</reference>
<dbReference type="InterPro" id="IPR017441">
    <property type="entry name" value="Protein_kinase_ATP_BS"/>
</dbReference>
<dbReference type="SMART" id="SM00220">
    <property type="entry name" value="S_TKc"/>
    <property type="match status" value="1"/>
</dbReference>
<keyword evidence="4 11" id="KW-0547">Nucleotide-binding</keyword>
<dbReference type="Gene3D" id="3.30.930.10">
    <property type="entry name" value="Bira Bifunctional Protein, Domain 2"/>
    <property type="match status" value="1"/>
</dbReference>
<keyword evidence="6 11" id="KW-0067">ATP-binding</keyword>
<evidence type="ECO:0000256" key="8">
    <source>
        <dbReference type="ARBA" id="ARBA00047899"/>
    </source>
</evidence>
<dbReference type="SUPFAM" id="SSF54495">
    <property type="entry name" value="UBC-like"/>
    <property type="match status" value="1"/>
</dbReference>
<evidence type="ECO:0000256" key="14">
    <source>
        <dbReference type="SAM" id="MobiDB-lite"/>
    </source>
</evidence>
<keyword evidence="2" id="KW-0723">Serine/threonine-protein kinase</keyword>
<evidence type="ECO:0000256" key="5">
    <source>
        <dbReference type="ARBA" id="ARBA00022777"/>
    </source>
</evidence>
<dbReference type="InterPro" id="IPR008271">
    <property type="entry name" value="Ser/Thr_kinase_AS"/>
</dbReference>
<dbReference type="GO" id="GO:0010628">
    <property type="term" value="P:positive regulation of gene expression"/>
    <property type="evidence" value="ECO:0007669"/>
    <property type="project" value="EnsemblMetazoa"/>
</dbReference>
<evidence type="ECO:0000256" key="6">
    <source>
        <dbReference type="ARBA" id="ARBA00022840"/>
    </source>
</evidence>
<dbReference type="EC" id="2.7.11.1" evidence="1"/>
<comment type="similarity">
    <text evidence="7">Belongs to the protein kinase superfamily. Ser/Thr protein kinase family. GCN2 subfamily.</text>
</comment>
<feature type="binding site" evidence="11 12">
    <location>
        <position position="536"/>
    </location>
    <ligand>
        <name>ATP</name>
        <dbReference type="ChEBI" id="CHEBI:30616"/>
    </ligand>
</feature>
<evidence type="ECO:0000256" key="1">
    <source>
        <dbReference type="ARBA" id="ARBA00012513"/>
    </source>
</evidence>
<evidence type="ECO:0000313" key="18">
    <source>
        <dbReference type="Proteomes" id="UP000005237"/>
    </source>
</evidence>
<dbReference type="GO" id="GO:0034063">
    <property type="term" value="P:stress granule assembly"/>
    <property type="evidence" value="ECO:0007669"/>
    <property type="project" value="EnsemblMetazoa"/>
</dbReference>
<evidence type="ECO:0000256" key="7">
    <source>
        <dbReference type="ARBA" id="ARBA00037982"/>
    </source>
</evidence>
<dbReference type="Gene3D" id="3.30.200.20">
    <property type="entry name" value="Phosphorylase Kinase, domain 1"/>
    <property type="match status" value="1"/>
</dbReference>
<dbReference type="PROSITE" id="PS00107">
    <property type="entry name" value="PROTEIN_KINASE_ATP"/>
    <property type="match status" value="1"/>
</dbReference>
<organism evidence="17 18">
    <name type="scientific">Caenorhabditis japonica</name>
    <dbReference type="NCBI Taxonomy" id="281687"/>
    <lineage>
        <taxon>Eukaryota</taxon>
        <taxon>Metazoa</taxon>
        <taxon>Ecdysozoa</taxon>
        <taxon>Nematoda</taxon>
        <taxon>Chromadorea</taxon>
        <taxon>Rhabditida</taxon>
        <taxon>Rhabditina</taxon>
        <taxon>Rhabditomorpha</taxon>
        <taxon>Rhabditoidea</taxon>
        <taxon>Rhabditidae</taxon>
        <taxon>Peloderinae</taxon>
        <taxon>Caenorhabditis</taxon>
    </lineage>
</organism>
<dbReference type="PANTHER" id="PTHR11042">
    <property type="entry name" value="EUKARYOTIC TRANSLATION INITIATION FACTOR 2-ALPHA KINASE EIF2-ALPHA KINASE -RELATED"/>
    <property type="match status" value="1"/>
</dbReference>
<evidence type="ECO:0000256" key="4">
    <source>
        <dbReference type="ARBA" id="ARBA00022741"/>
    </source>
</evidence>
<feature type="coiled-coil region" evidence="13">
    <location>
        <begin position="148"/>
        <end position="182"/>
    </location>
</feature>
<dbReference type="InterPro" id="IPR016255">
    <property type="entry name" value="Gcn2"/>
</dbReference>
<feature type="region of interest" description="Disordered" evidence="14">
    <location>
        <begin position="584"/>
        <end position="606"/>
    </location>
</feature>
<dbReference type="PANTHER" id="PTHR11042:SF136">
    <property type="entry name" value="EIF-2-ALPHA KINASE GCN2"/>
    <property type="match status" value="1"/>
</dbReference>
<reference evidence="17" key="2">
    <citation type="submission" date="2022-06" db="UniProtKB">
        <authorList>
            <consortium name="EnsemblMetazoa"/>
        </authorList>
    </citation>
    <scope>IDENTIFICATION</scope>
    <source>
        <strain evidence="17">DF5081</strain>
    </source>
</reference>
<dbReference type="SUPFAM" id="SSF55681">
    <property type="entry name" value="Class II aaRS and biotin synthetases"/>
    <property type="match status" value="1"/>
</dbReference>
<dbReference type="Gene3D" id="3.10.110.10">
    <property type="entry name" value="Ubiquitin Conjugating Enzyme"/>
    <property type="match status" value="1"/>
</dbReference>
<evidence type="ECO:0000259" key="15">
    <source>
        <dbReference type="PROSITE" id="PS50011"/>
    </source>
</evidence>
<feature type="active site" description="Proton acceptor" evidence="10">
    <location>
        <position position="807"/>
    </location>
</feature>
<keyword evidence="13" id="KW-0175">Coiled coil</keyword>
<proteinExistence type="inferred from homology"/>
<dbReference type="Pfam" id="PF05773">
    <property type="entry name" value="RWD"/>
    <property type="match status" value="1"/>
</dbReference>
<dbReference type="PIRSF" id="PIRSF000660">
    <property type="entry name" value="Ser/Thr_PK_GCN2"/>
    <property type="match status" value="1"/>
</dbReference>
<sequence length="1670" mass="188891">MTEEELSEGSDKQRQNYERTALDSEFGDKIEYNKACWKVWHPIDCRFRLRPHDSCFLDGDPTGKYNKSVVLTVKCLDNYPSQSRPQIDLIEPQGISQEDVKRLLESLRKRSSELEGEVVIRELASMVTDYLTDHDSLPAGSFHDDMLANNARKETERNRKRLDTEQKELELLEEEMRQRNAMEVEKALNGTRPEGETKIIGGRRIILAPNINVVRKNANPTCHEWFGFHENMQLLISEWTFRYTAPKNQNDANKKTCGRDFGPFLRKLEDVRRKIQLLSEDKNLDNNLVRYAFVHVDKSSVQADSMLIQFFVAQEIYPLEQNLEGAYGMVGPKSPLLRLMTAQAVCALLSLHQMDHYHRHLTMGSVWMSDSNFRFSDYESMTLLTDLVKSFNDIASGKGVSSVEEKEKQVDCRKKDCFSLGTLIDTLMIANQNQGSQYARVSPEPLTAQAIEASSLTRFIKKCQEAKNVEELQKEPYLHEEPTEEDELFATPWGGSMDPNGRLITDNILIKPLGKGGFGDVVLTRNHLDQNDYAIKRIPISTENQREIRKILKEAKFFAKLNSPNTVRYYNCWVEMLVMKKESESSDDESQCAVPIPGKENGKKKVTISEMAGKDTALGGGDSLMPDNLRRLLETPRSKGSAPVEWSKSRKYSESWTDEEWDIDGEDEEEEESSSSSDDDETEETETSGANKTQGSDDVFSDDGDNSIVFLADSVPGTADEVKKKESEELMVITSHSRITESKSNPKKERLITRVLCIQMEFCDNGTLRHYIDENHCLNNPDEVWRILAEILSGLKYIHDLGIIHRDIKPLNIFLTKDKGVKIGDFGLATLDAAINLKGKVTAAVDKISSLEVALSPKIQQVNGSEVQQTREIGTQLYMAPELMEKGKPYSTKVDIYSTGVVFFEMFYRPLPPSMERVSTITNLRNCITIPEDFGAGLPPAMRELATKTVSRMLRKNSDERASADELLNDEDLPMHTKEDALLRSMFAKVVNKRDRQNAWVLDQQFNQEVPTSLNYCYDHDLCIDRMKNNHKEKLIETLRSEFCEVLKVHAFEKFSTHTLMPLSTAWAAASVRTKPTEFLDRNGFPVALPMDLRQNFVRFCVRNETARMKRYNFGRVYSQGGLNEHPHEKWECCVDSIGPPISSTSLEAELLLVSCKMIAHSLPGMKLTLKIGHALLIDAQMRHLKLSVDTRSEVLEVLHLISTTDKQLTTKEKQDLLAPKIGQKASTILPKLLTTSENNFASFKDKIIGFRRKVKVETIGRLIDKALNDLEEIIKIFKSCRTKDLENINIIYDSQTCYRPNTFGDGLVFQLQVEKMGGVNKKGKRFTVLAGGRYDSMLLRERHPRDHVYNEQLCITGFGVSMDLVALIRDNLNKSSSSKQAPQSLKILVCSLAQVNGINLISEKFKLAKQFWNMNIPADVFHMPVNDLDSLNEHRANNGISHILAVCNSALEVLCKTEFSSTKMDFDSVVSSLCRESHSLNEQNILTTPNGGPIASVSTPGESIYHDDHAHLCTPVLASRSSSTSHMPTATGNLRQATATAANLNVIFATNFDKYHRSQKDKKRAESQVYNHLSDFVQQFASKAKIEVLVCDVPPVVIKKIVGEISKTSTDNEIDALFDQLIQEHSKLDLVSLRKQLRSTVSNSNALGATTRTAIVFYCLENNFYRCLT</sequence>
<dbReference type="PROSITE" id="PS50011">
    <property type="entry name" value="PROTEIN_KINASE_DOM"/>
    <property type="match status" value="1"/>
</dbReference>
<evidence type="ECO:0000256" key="11">
    <source>
        <dbReference type="PIRSR" id="PIRSR000660-2"/>
    </source>
</evidence>
<dbReference type="PROSITE" id="PS50908">
    <property type="entry name" value="RWD"/>
    <property type="match status" value="1"/>
</dbReference>
<keyword evidence="3" id="KW-0808">Transferase</keyword>
<evidence type="ECO:0000256" key="2">
    <source>
        <dbReference type="ARBA" id="ARBA00022527"/>
    </source>
</evidence>
<dbReference type="GO" id="GO:0005524">
    <property type="term" value="F:ATP binding"/>
    <property type="evidence" value="ECO:0007669"/>
    <property type="project" value="UniProtKB-UniRule"/>
</dbReference>
<comment type="catalytic activity">
    <reaction evidence="8">
        <text>L-threonyl-[protein] + ATP = O-phospho-L-threonyl-[protein] + ADP + H(+)</text>
        <dbReference type="Rhea" id="RHEA:46608"/>
        <dbReference type="Rhea" id="RHEA-COMP:11060"/>
        <dbReference type="Rhea" id="RHEA-COMP:11605"/>
        <dbReference type="ChEBI" id="CHEBI:15378"/>
        <dbReference type="ChEBI" id="CHEBI:30013"/>
        <dbReference type="ChEBI" id="CHEBI:30616"/>
        <dbReference type="ChEBI" id="CHEBI:61977"/>
        <dbReference type="ChEBI" id="CHEBI:456216"/>
        <dbReference type="EC" id="2.7.11.1"/>
    </reaction>
</comment>
<evidence type="ECO:0000256" key="3">
    <source>
        <dbReference type="ARBA" id="ARBA00022679"/>
    </source>
</evidence>
<evidence type="ECO:0000256" key="9">
    <source>
        <dbReference type="ARBA" id="ARBA00048679"/>
    </source>
</evidence>
<dbReference type="InterPro" id="IPR000719">
    <property type="entry name" value="Prot_kinase_dom"/>
</dbReference>
<feature type="domain" description="Protein kinase" evidence="15">
    <location>
        <begin position="507"/>
        <end position="973"/>
    </location>
</feature>
<dbReference type="SMART" id="SM00591">
    <property type="entry name" value="RWD"/>
    <property type="match status" value="1"/>
</dbReference>
<dbReference type="GO" id="GO:0005829">
    <property type="term" value="C:cytosol"/>
    <property type="evidence" value="ECO:0007669"/>
    <property type="project" value="TreeGrafter"/>
</dbReference>
<accession>A0A8R1HPD6</accession>
<dbReference type="CDD" id="cd23823">
    <property type="entry name" value="RWD_GCN2"/>
    <property type="match status" value="1"/>
</dbReference>
<dbReference type="GO" id="GO:0000077">
    <property type="term" value="P:DNA damage checkpoint signaling"/>
    <property type="evidence" value="ECO:0007669"/>
    <property type="project" value="InterPro"/>
</dbReference>
<dbReference type="FunFam" id="3.10.110.10:FF:000050">
    <property type="entry name" value="eIF-2-alpha kinase GCN2"/>
    <property type="match status" value="1"/>
</dbReference>
<dbReference type="Pfam" id="PF00069">
    <property type="entry name" value="Pkinase"/>
    <property type="match status" value="2"/>
</dbReference>
<dbReference type="Proteomes" id="UP000005237">
    <property type="component" value="Unassembled WGS sequence"/>
</dbReference>
<dbReference type="InterPro" id="IPR016135">
    <property type="entry name" value="UBQ-conjugating_enzyme/RWD"/>
</dbReference>
<evidence type="ECO:0000256" key="10">
    <source>
        <dbReference type="PIRSR" id="PIRSR000660-1"/>
    </source>
</evidence>
<name>A0A8R1HPD6_CAEJA</name>
<dbReference type="InterPro" id="IPR050339">
    <property type="entry name" value="CC_SR_Kinase"/>
</dbReference>
<feature type="domain" description="RWD" evidence="16">
    <location>
        <begin position="17"/>
        <end position="134"/>
    </location>
</feature>
<feature type="binding site" evidence="11">
    <location>
        <begin position="513"/>
        <end position="521"/>
    </location>
    <ligand>
        <name>ATP</name>
        <dbReference type="ChEBI" id="CHEBI:30616"/>
    </ligand>
</feature>
<keyword evidence="18" id="KW-1185">Reference proteome</keyword>
<dbReference type="GO" id="GO:0140469">
    <property type="term" value="P:GCN2-mediated signaling"/>
    <property type="evidence" value="ECO:0007669"/>
    <property type="project" value="EnsemblMetazoa"/>
</dbReference>
<dbReference type="SUPFAM" id="SSF56112">
    <property type="entry name" value="Protein kinase-like (PK-like)"/>
    <property type="match status" value="1"/>
</dbReference>
<dbReference type="GO" id="GO:0034514">
    <property type="term" value="P:mitochondrial unfolded protein response"/>
    <property type="evidence" value="ECO:0007669"/>
    <property type="project" value="EnsemblMetazoa"/>
</dbReference>
<dbReference type="InterPro" id="IPR045864">
    <property type="entry name" value="aa-tRNA-synth_II/BPL/LPL"/>
</dbReference>
<dbReference type="Gene3D" id="1.10.510.10">
    <property type="entry name" value="Transferase(Phosphotransferase) domain 1"/>
    <property type="match status" value="1"/>
</dbReference>
<evidence type="ECO:0000259" key="16">
    <source>
        <dbReference type="PROSITE" id="PS50908"/>
    </source>
</evidence>
<keyword evidence="5" id="KW-0418">Kinase</keyword>
<dbReference type="InterPro" id="IPR011009">
    <property type="entry name" value="Kinase-like_dom_sf"/>
</dbReference>
<dbReference type="FunFam" id="3.30.930.10:FF:000194">
    <property type="entry name" value="Eukaryotic translation initiation factor 2-alpha kinase gcn-2"/>
    <property type="match status" value="1"/>
</dbReference>
<dbReference type="PROSITE" id="PS00108">
    <property type="entry name" value="PROTEIN_KINASE_ST"/>
    <property type="match status" value="1"/>
</dbReference>
<dbReference type="GO" id="GO:0004694">
    <property type="term" value="F:eukaryotic translation initiation factor 2alpha kinase activity"/>
    <property type="evidence" value="ECO:0007669"/>
    <property type="project" value="InterPro"/>
</dbReference>
<dbReference type="GO" id="GO:1990625">
    <property type="term" value="P:negative regulation of cytoplasmic translational initiation in response to stress"/>
    <property type="evidence" value="ECO:0007669"/>
    <property type="project" value="TreeGrafter"/>
</dbReference>
<dbReference type="InterPro" id="IPR006575">
    <property type="entry name" value="RWD_dom"/>
</dbReference>
<feature type="region of interest" description="Disordered" evidence="14">
    <location>
        <begin position="634"/>
        <end position="703"/>
    </location>
</feature>
<evidence type="ECO:0000313" key="17">
    <source>
        <dbReference type="EnsemblMetazoa" id="CJA07840.1"/>
    </source>
</evidence>
<feature type="compositionally biased region" description="Acidic residues" evidence="14">
    <location>
        <begin position="656"/>
        <end position="686"/>
    </location>
</feature>
<dbReference type="GO" id="GO:0005634">
    <property type="term" value="C:nucleus"/>
    <property type="evidence" value="ECO:0007669"/>
    <property type="project" value="TreeGrafter"/>
</dbReference>